<dbReference type="PROSITE" id="PS00194">
    <property type="entry name" value="THIOREDOXIN_1"/>
    <property type="match status" value="1"/>
</dbReference>
<comment type="caution">
    <text evidence="3">The sequence shown here is derived from an EMBL/GenBank/DDBJ whole genome shotgun (WGS) entry which is preliminary data.</text>
</comment>
<name>A0A558DTT0_9GAMM</name>
<dbReference type="PANTHER" id="PTHR42852:SF17">
    <property type="entry name" value="THIOREDOXIN-LIKE PROTEIN HI_1115"/>
    <property type="match status" value="1"/>
</dbReference>
<dbReference type="PANTHER" id="PTHR42852">
    <property type="entry name" value="THIOL:DISULFIDE INTERCHANGE PROTEIN DSBE"/>
    <property type="match status" value="1"/>
</dbReference>
<accession>A0A558DTT0</accession>
<evidence type="ECO:0000256" key="1">
    <source>
        <dbReference type="ARBA" id="ARBA00023284"/>
    </source>
</evidence>
<dbReference type="SUPFAM" id="SSF52833">
    <property type="entry name" value="Thioredoxin-like"/>
    <property type="match status" value="1"/>
</dbReference>
<evidence type="ECO:0000259" key="2">
    <source>
        <dbReference type="PROSITE" id="PS51352"/>
    </source>
</evidence>
<dbReference type="EMBL" id="VMNH01000005">
    <property type="protein sequence ID" value="TVO76860.1"/>
    <property type="molecule type" value="Genomic_DNA"/>
</dbReference>
<evidence type="ECO:0000313" key="3">
    <source>
        <dbReference type="EMBL" id="TVO76860.1"/>
    </source>
</evidence>
<dbReference type="InterPro" id="IPR017937">
    <property type="entry name" value="Thioredoxin_CS"/>
</dbReference>
<dbReference type="OrthoDB" id="9799347at2"/>
<reference evidence="3 4" key="1">
    <citation type="submission" date="2019-07" db="EMBL/GenBank/DDBJ databases">
        <title>The pathways for chlorine oxyanion respiration interact through the shared metabolite chlorate.</title>
        <authorList>
            <person name="Barnum T.P."/>
            <person name="Cheng Y."/>
            <person name="Hill K.A."/>
            <person name="Lucas L.N."/>
            <person name="Carlson H.K."/>
            <person name="Coates J.D."/>
        </authorList>
    </citation>
    <scope>NUCLEOTIDE SEQUENCE [LARGE SCALE GENOMIC DNA]</scope>
    <source>
        <strain evidence="3 4">BK-1</strain>
    </source>
</reference>
<organism evidence="3 4">
    <name type="scientific">Sedimenticola selenatireducens</name>
    <dbReference type="NCBI Taxonomy" id="191960"/>
    <lineage>
        <taxon>Bacteria</taxon>
        <taxon>Pseudomonadati</taxon>
        <taxon>Pseudomonadota</taxon>
        <taxon>Gammaproteobacteria</taxon>
        <taxon>Chromatiales</taxon>
        <taxon>Sedimenticolaceae</taxon>
        <taxon>Sedimenticola</taxon>
    </lineage>
</organism>
<dbReference type="InterPro" id="IPR036249">
    <property type="entry name" value="Thioredoxin-like_sf"/>
</dbReference>
<dbReference type="GO" id="GO:0015036">
    <property type="term" value="F:disulfide oxidoreductase activity"/>
    <property type="evidence" value="ECO:0007669"/>
    <property type="project" value="UniProtKB-ARBA"/>
</dbReference>
<dbReference type="InterPro" id="IPR050553">
    <property type="entry name" value="Thioredoxin_ResA/DsbE_sf"/>
</dbReference>
<evidence type="ECO:0000313" key="4">
    <source>
        <dbReference type="Proteomes" id="UP000316649"/>
    </source>
</evidence>
<dbReference type="CDD" id="cd02966">
    <property type="entry name" value="TlpA_like_family"/>
    <property type="match status" value="1"/>
</dbReference>
<gene>
    <name evidence="3" type="ORF">FHP88_05390</name>
</gene>
<dbReference type="Gene3D" id="3.40.30.10">
    <property type="entry name" value="Glutaredoxin"/>
    <property type="match status" value="1"/>
</dbReference>
<keyword evidence="1" id="KW-0676">Redox-active center</keyword>
<dbReference type="Pfam" id="PF00578">
    <property type="entry name" value="AhpC-TSA"/>
    <property type="match status" value="1"/>
</dbReference>
<dbReference type="InterPro" id="IPR013766">
    <property type="entry name" value="Thioredoxin_domain"/>
</dbReference>
<dbReference type="Proteomes" id="UP000316649">
    <property type="component" value="Unassembled WGS sequence"/>
</dbReference>
<dbReference type="InterPro" id="IPR000866">
    <property type="entry name" value="AhpC/TSA"/>
</dbReference>
<dbReference type="PROSITE" id="PS51352">
    <property type="entry name" value="THIOREDOXIN_2"/>
    <property type="match status" value="1"/>
</dbReference>
<keyword evidence="4" id="KW-1185">Reference proteome</keyword>
<feature type="domain" description="Thioredoxin" evidence="2">
    <location>
        <begin position="45"/>
        <end position="185"/>
    </location>
</feature>
<dbReference type="AlphaFoldDB" id="A0A558DTT0"/>
<proteinExistence type="predicted"/>
<protein>
    <submittedName>
        <fullName evidence="3">TlpA family protein disulfide reductase</fullName>
    </submittedName>
</protein>
<sequence length="187" mass="20983">MPKCYGQAAAGNNPMNTPRLTATLLALLLFFSIGTASAARLLSLVDARPEAPPFTLKDTYGKTVSLNDYRGKVVVINFWATWCPSCRKEMPALNRGAAWLKKHGIELIAINVGEKEKRVTDYLQKEPVDFPILLDLDTEVSTRWDAMRLPITYVVDQEGRIVYRALGSREWDQPELLVPIRALALPR</sequence>
<dbReference type="GO" id="GO:0016209">
    <property type="term" value="F:antioxidant activity"/>
    <property type="evidence" value="ECO:0007669"/>
    <property type="project" value="InterPro"/>
</dbReference>